<comment type="caution">
    <text evidence="2">The sequence shown here is derived from an EMBL/GenBank/DDBJ whole genome shotgun (WGS) entry which is preliminary data.</text>
</comment>
<reference evidence="2" key="1">
    <citation type="submission" date="2019-08" db="EMBL/GenBank/DDBJ databases">
        <authorList>
            <person name="Kucharzyk K."/>
            <person name="Murdoch R.W."/>
            <person name="Higgins S."/>
            <person name="Loffler F."/>
        </authorList>
    </citation>
    <scope>NUCLEOTIDE SEQUENCE</scope>
</reference>
<feature type="transmembrane region" description="Helical" evidence="1">
    <location>
        <begin position="91"/>
        <end position="110"/>
    </location>
</feature>
<dbReference type="AlphaFoldDB" id="A0A645H6K3"/>
<proteinExistence type="predicted"/>
<dbReference type="EMBL" id="VSSQ01087753">
    <property type="protein sequence ID" value="MPN34615.1"/>
    <property type="molecule type" value="Genomic_DNA"/>
</dbReference>
<name>A0A645H6K3_9ZZZZ</name>
<keyword evidence="1" id="KW-1133">Transmembrane helix</keyword>
<evidence type="ECO:0000256" key="1">
    <source>
        <dbReference type="SAM" id="Phobius"/>
    </source>
</evidence>
<protein>
    <submittedName>
        <fullName evidence="2">Uncharacterized protein</fullName>
    </submittedName>
</protein>
<keyword evidence="1" id="KW-0472">Membrane</keyword>
<accession>A0A645H6K3</accession>
<evidence type="ECO:0000313" key="2">
    <source>
        <dbReference type="EMBL" id="MPN34615.1"/>
    </source>
</evidence>
<sequence>MAQARLRITHIHSRTRKAAAVRRPQQRLNFFDIHIALPPPLKFQIAAAAFGKSSNALRACAQSRSTRCLHYNMVLKACKQRHGKQAGRRSLQFPYLSGCFVIYMLIEALAQSTFASSNISTLTTAMRAPHTTCFATARASPVTGRI</sequence>
<organism evidence="2">
    <name type="scientific">bioreactor metagenome</name>
    <dbReference type="NCBI Taxonomy" id="1076179"/>
    <lineage>
        <taxon>unclassified sequences</taxon>
        <taxon>metagenomes</taxon>
        <taxon>ecological metagenomes</taxon>
    </lineage>
</organism>
<keyword evidence="1" id="KW-0812">Transmembrane</keyword>
<gene>
    <name evidence="2" type="ORF">SDC9_182109</name>
</gene>